<evidence type="ECO:0000256" key="6">
    <source>
        <dbReference type="ARBA" id="ARBA00023118"/>
    </source>
</evidence>
<dbReference type="AlphaFoldDB" id="A0A1G2T7E7"/>
<dbReference type="InterPro" id="IPR021127">
    <property type="entry name" value="CRISPR_associated_Cas2"/>
</dbReference>
<reference evidence="9 10" key="1">
    <citation type="journal article" date="2016" name="Nat. Commun.">
        <title>Thousands of microbial genomes shed light on interconnected biogeochemical processes in an aquifer system.</title>
        <authorList>
            <person name="Anantharaman K."/>
            <person name="Brown C.T."/>
            <person name="Hug L.A."/>
            <person name="Sharon I."/>
            <person name="Castelle C.J."/>
            <person name="Probst A.J."/>
            <person name="Thomas B.C."/>
            <person name="Singh A."/>
            <person name="Wilkins M.J."/>
            <person name="Karaoz U."/>
            <person name="Brodie E.L."/>
            <person name="Williams K.H."/>
            <person name="Hubbard S.S."/>
            <person name="Banfield J.F."/>
        </authorList>
    </citation>
    <scope>NUCLEOTIDE SEQUENCE [LARGE SCALE GENOMIC DNA]</scope>
</reference>
<dbReference type="NCBIfam" id="TIGR01573">
    <property type="entry name" value="cas2"/>
    <property type="match status" value="1"/>
</dbReference>
<evidence type="ECO:0000313" key="9">
    <source>
        <dbReference type="EMBL" id="OHA93205.1"/>
    </source>
</evidence>
<comment type="caution">
    <text evidence="9">The sequence shown here is derived from an EMBL/GenBank/DDBJ whole genome shotgun (WGS) entry which is preliminary data.</text>
</comment>
<gene>
    <name evidence="9" type="ORF">A2W58_02565</name>
</gene>
<keyword evidence="1" id="KW-0540">Nuclease</keyword>
<name>A0A1G2T7E7_9BACT</name>
<evidence type="ECO:0000256" key="3">
    <source>
        <dbReference type="ARBA" id="ARBA00022759"/>
    </source>
</evidence>
<accession>A0A1G2T7E7</accession>
<dbReference type="EMBL" id="MHVL01000025">
    <property type="protein sequence ID" value="OHA93205.1"/>
    <property type="molecule type" value="Genomic_DNA"/>
</dbReference>
<evidence type="ECO:0000256" key="4">
    <source>
        <dbReference type="ARBA" id="ARBA00022801"/>
    </source>
</evidence>
<keyword evidence="4" id="KW-0378">Hydrolase</keyword>
<evidence type="ECO:0000313" key="10">
    <source>
        <dbReference type="Proteomes" id="UP000179264"/>
    </source>
</evidence>
<organism evidence="9 10">
    <name type="scientific">Candidatus Zambryskibacteria bacterium RIFCSPHIGHO2_02_38_10.5</name>
    <dbReference type="NCBI Taxonomy" id="1802742"/>
    <lineage>
        <taxon>Bacteria</taxon>
        <taxon>Candidatus Zambryskiibacteriota</taxon>
    </lineage>
</organism>
<keyword evidence="5" id="KW-0460">Magnesium</keyword>
<feature type="transmembrane region" description="Helical" evidence="7">
    <location>
        <begin position="20"/>
        <end position="41"/>
    </location>
</feature>
<evidence type="ECO:0000256" key="5">
    <source>
        <dbReference type="ARBA" id="ARBA00022842"/>
    </source>
</evidence>
<keyword evidence="7" id="KW-1133">Transmembrane helix</keyword>
<keyword evidence="7" id="KW-0812">Transmembrane</keyword>
<keyword evidence="7" id="KW-0472">Membrane</keyword>
<evidence type="ECO:0000256" key="1">
    <source>
        <dbReference type="ARBA" id="ARBA00022722"/>
    </source>
</evidence>
<keyword evidence="3 9" id="KW-0255">Endonuclease</keyword>
<keyword evidence="2" id="KW-0479">Metal-binding</keyword>
<feature type="domain" description="Transcriptional repressor PaaX-like central Cas2-like" evidence="8">
    <location>
        <begin position="103"/>
        <end position="175"/>
    </location>
</feature>
<evidence type="ECO:0000259" key="8">
    <source>
        <dbReference type="Pfam" id="PF20803"/>
    </source>
</evidence>
<dbReference type="Pfam" id="PF20803">
    <property type="entry name" value="PaaX_M"/>
    <property type="match status" value="1"/>
</dbReference>
<dbReference type="GO" id="GO:0004521">
    <property type="term" value="F:RNA endonuclease activity"/>
    <property type="evidence" value="ECO:0007669"/>
    <property type="project" value="InterPro"/>
</dbReference>
<proteinExistence type="predicted"/>
<dbReference type="SUPFAM" id="SSF143430">
    <property type="entry name" value="TTP0101/SSO1404-like"/>
    <property type="match status" value="1"/>
</dbReference>
<dbReference type="Gene3D" id="3.30.70.2650">
    <property type="match status" value="1"/>
</dbReference>
<dbReference type="GO" id="GO:0043571">
    <property type="term" value="P:maintenance of CRISPR repeat elements"/>
    <property type="evidence" value="ECO:0007669"/>
    <property type="project" value="InterPro"/>
</dbReference>
<dbReference type="InterPro" id="IPR048846">
    <property type="entry name" value="PaaX-like_central"/>
</dbReference>
<protein>
    <submittedName>
        <fullName evidence="9">CRISPR-associated endonuclease Cas2</fullName>
    </submittedName>
</protein>
<evidence type="ECO:0000256" key="7">
    <source>
        <dbReference type="SAM" id="Phobius"/>
    </source>
</evidence>
<evidence type="ECO:0000256" key="2">
    <source>
        <dbReference type="ARBA" id="ARBA00022723"/>
    </source>
</evidence>
<dbReference type="Proteomes" id="UP000179264">
    <property type="component" value="Unassembled WGS sequence"/>
</dbReference>
<keyword evidence="6" id="KW-0051">Antiviral defense</keyword>
<sequence>MGKIEDNLKKKISKEYVRKAILSTVKVAGLLGVALLAPNALQYMKSIGLVSNKRQKEAIKRSRDNMVRNSFLRYKNGFIELTEKGEEKLSSLELINYALDKPKKWDKKWRLLIFDIPEKKKSQREKLRHTLLEIGFLKIQDSVWVYPYPCEDLVNLLKAHMHIGKDLLYLIVDSIENDSSIRKHFNLNTD</sequence>